<dbReference type="Pfam" id="PF13649">
    <property type="entry name" value="Methyltransf_25"/>
    <property type="match status" value="1"/>
</dbReference>
<protein>
    <submittedName>
        <fullName evidence="2">S-adenosyl-L-methionine-dependent methyltransferase</fullName>
    </submittedName>
</protein>
<dbReference type="SUPFAM" id="SSF53335">
    <property type="entry name" value="S-adenosyl-L-methionine-dependent methyltransferases"/>
    <property type="match status" value="1"/>
</dbReference>
<feature type="domain" description="Methyltransferase" evidence="1">
    <location>
        <begin position="57"/>
        <end position="155"/>
    </location>
</feature>
<proteinExistence type="predicted"/>
<gene>
    <name evidence="2" type="ORF">CC86DRAFT_367176</name>
</gene>
<keyword evidence="2" id="KW-0489">Methyltransferase</keyword>
<sequence length="226" mass="25334">MSDSVPENLKARVKESYDAIADTYASQFTKADDPIRLGYLRRLFQHLESNANNEAGILELGCGAGIPATKFMLQNEKPLIHVIGNDLSTSQLDLARKNLAGYEDRLTLLDGDMLSLSFPDSTFDAVSGFYSIIHLPREEQTQLMRKIVKWLKPGGLFLGNFSATEMSGFAADHWLDQEKGWMYWSGWGEEASLKMVEEVGLEVLTKDLHQDEGDAKFLWVLAKKAI</sequence>
<dbReference type="Gene3D" id="3.40.50.150">
    <property type="entry name" value="Vaccinia Virus protein VP39"/>
    <property type="match status" value="1"/>
</dbReference>
<accession>A0A6A7ACK8</accession>
<evidence type="ECO:0000313" key="3">
    <source>
        <dbReference type="Proteomes" id="UP000799424"/>
    </source>
</evidence>
<dbReference type="InterPro" id="IPR029063">
    <property type="entry name" value="SAM-dependent_MTases_sf"/>
</dbReference>
<dbReference type="CDD" id="cd02440">
    <property type="entry name" value="AdoMet_MTases"/>
    <property type="match status" value="1"/>
</dbReference>
<dbReference type="Proteomes" id="UP000799424">
    <property type="component" value="Unassembled WGS sequence"/>
</dbReference>
<keyword evidence="2" id="KW-0808">Transferase</keyword>
<dbReference type="PANTHER" id="PTHR43591:SF110">
    <property type="entry name" value="RHODANESE DOMAIN-CONTAINING PROTEIN"/>
    <property type="match status" value="1"/>
</dbReference>
<evidence type="ECO:0000259" key="1">
    <source>
        <dbReference type="Pfam" id="PF13649"/>
    </source>
</evidence>
<dbReference type="AlphaFoldDB" id="A0A6A7ACK8"/>
<keyword evidence="3" id="KW-1185">Reference proteome</keyword>
<organism evidence="2 3">
    <name type="scientific">Ophiobolus disseminans</name>
    <dbReference type="NCBI Taxonomy" id="1469910"/>
    <lineage>
        <taxon>Eukaryota</taxon>
        <taxon>Fungi</taxon>
        <taxon>Dikarya</taxon>
        <taxon>Ascomycota</taxon>
        <taxon>Pezizomycotina</taxon>
        <taxon>Dothideomycetes</taxon>
        <taxon>Pleosporomycetidae</taxon>
        <taxon>Pleosporales</taxon>
        <taxon>Pleosporineae</taxon>
        <taxon>Phaeosphaeriaceae</taxon>
        <taxon>Ophiobolus</taxon>
    </lineage>
</organism>
<dbReference type="PANTHER" id="PTHR43591">
    <property type="entry name" value="METHYLTRANSFERASE"/>
    <property type="match status" value="1"/>
</dbReference>
<dbReference type="OrthoDB" id="540004at2759"/>
<reference evidence="2" key="1">
    <citation type="journal article" date="2020" name="Stud. Mycol.">
        <title>101 Dothideomycetes genomes: a test case for predicting lifestyles and emergence of pathogens.</title>
        <authorList>
            <person name="Haridas S."/>
            <person name="Albert R."/>
            <person name="Binder M."/>
            <person name="Bloem J."/>
            <person name="Labutti K."/>
            <person name="Salamov A."/>
            <person name="Andreopoulos B."/>
            <person name="Baker S."/>
            <person name="Barry K."/>
            <person name="Bills G."/>
            <person name="Bluhm B."/>
            <person name="Cannon C."/>
            <person name="Castanera R."/>
            <person name="Culley D."/>
            <person name="Daum C."/>
            <person name="Ezra D."/>
            <person name="Gonzalez J."/>
            <person name="Henrissat B."/>
            <person name="Kuo A."/>
            <person name="Liang C."/>
            <person name="Lipzen A."/>
            <person name="Lutzoni F."/>
            <person name="Magnuson J."/>
            <person name="Mondo S."/>
            <person name="Nolan M."/>
            <person name="Ohm R."/>
            <person name="Pangilinan J."/>
            <person name="Park H.-J."/>
            <person name="Ramirez L."/>
            <person name="Alfaro M."/>
            <person name="Sun H."/>
            <person name="Tritt A."/>
            <person name="Yoshinaga Y."/>
            <person name="Zwiers L.-H."/>
            <person name="Turgeon B."/>
            <person name="Goodwin S."/>
            <person name="Spatafora J."/>
            <person name="Crous P."/>
            <person name="Grigoriev I."/>
        </authorList>
    </citation>
    <scope>NUCLEOTIDE SEQUENCE</scope>
    <source>
        <strain evidence="2">CBS 113818</strain>
    </source>
</reference>
<dbReference type="GO" id="GO:0008168">
    <property type="term" value="F:methyltransferase activity"/>
    <property type="evidence" value="ECO:0007669"/>
    <property type="project" value="UniProtKB-KW"/>
</dbReference>
<name>A0A6A7ACK8_9PLEO</name>
<dbReference type="EMBL" id="MU006219">
    <property type="protein sequence ID" value="KAF2830407.1"/>
    <property type="molecule type" value="Genomic_DNA"/>
</dbReference>
<dbReference type="InterPro" id="IPR041698">
    <property type="entry name" value="Methyltransf_25"/>
</dbReference>
<evidence type="ECO:0000313" key="2">
    <source>
        <dbReference type="EMBL" id="KAF2830407.1"/>
    </source>
</evidence>
<dbReference type="GO" id="GO:0032259">
    <property type="term" value="P:methylation"/>
    <property type="evidence" value="ECO:0007669"/>
    <property type="project" value="UniProtKB-KW"/>
</dbReference>